<protein>
    <submittedName>
        <fullName evidence="9">Uncharacterized protein</fullName>
    </submittedName>
</protein>
<evidence type="ECO:0000256" key="4">
    <source>
        <dbReference type="ARBA" id="ARBA00022692"/>
    </source>
</evidence>
<feature type="non-terminal residue" evidence="9">
    <location>
        <position position="282"/>
    </location>
</feature>
<comment type="similarity">
    <text evidence="2">Belongs to the MNN1/MNT family.</text>
</comment>
<dbReference type="PANTHER" id="PTHR31646">
    <property type="entry name" value="ALPHA-1,2-MANNOSYLTRANSFERASE MNN2"/>
    <property type="match status" value="1"/>
</dbReference>
<keyword evidence="3" id="KW-0808">Transferase</keyword>
<gene>
    <name evidence="9" type="ORF">BGZ65_001495</name>
</gene>
<dbReference type="Pfam" id="PF11051">
    <property type="entry name" value="Mannosyl_trans3"/>
    <property type="match status" value="1"/>
</dbReference>
<keyword evidence="8" id="KW-0472">Membrane</keyword>
<dbReference type="GO" id="GO:0046354">
    <property type="term" value="P:mannan biosynthetic process"/>
    <property type="evidence" value="ECO:0007669"/>
    <property type="project" value="TreeGrafter"/>
</dbReference>
<sequence length="282" mass="31925">MDPKSIFMIRDFGVPLCQKAFAKKESTLPEEIRLERDQLRVEHWESITKANAWTMSLTWKRSLKENLPNWREHHPGWTGQGVVLGAFPDSDGKSTIANTIIQIKLLRSVSTIPIEVWFERANEASGELHETIVSWGAVIRSLDENSSTLIDAIVQYSDSEAAGSLNTPISYAEIEEFKLRAGQNLGQVQKALILAALMNSGFEDIMYFSPSTLPMQSPRVVFQQEDYLRSNAIFWQHPSSVPAHDSPIWPIIQTDCDPDSYEQSWSAFALKHKDSWKGLYVA</sequence>
<dbReference type="PANTHER" id="PTHR31646:SF1">
    <property type="entry name" value="ALPHA-1,2-MANNOSYLTRANSFERASE MNN2"/>
    <property type="match status" value="1"/>
</dbReference>
<dbReference type="AlphaFoldDB" id="A0A9P6J521"/>
<evidence type="ECO:0000256" key="6">
    <source>
        <dbReference type="ARBA" id="ARBA00022989"/>
    </source>
</evidence>
<evidence type="ECO:0000256" key="2">
    <source>
        <dbReference type="ARBA" id="ARBA00009105"/>
    </source>
</evidence>
<comment type="caution">
    <text evidence="9">The sequence shown here is derived from an EMBL/GenBank/DDBJ whole genome shotgun (WGS) entry which is preliminary data.</text>
</comment>
<keyword evidence="6" id="KW-1133">Transmembrane helix</keyword>
<keyword evidence="7" id="KW-0333">Golgi apparatus</keyword>
<name>A0A9P6J521_9FUNG</name>
<dbReference type="GO" id="GO:0000026">
    <property type="term" value="F:alpha-1,2-mannosyltransferase activity"/>
    <property type="evidence" value="ECO:0007669"/>
    <property type="project" value="TreeGrafter"/>
</dbReference>
<evidence type="ECO:0000256" key="3">
    <source>
        <dbReference type="ARBA" id="ARBA00022679"/>
    </source>
</evidence>
<dbReference type="EMBL" id="JAAAHW010006569">
    <property type="protein sequence ID" value="KAF9958391.1"/>
    <property type="molecule type" value="Genomic_DNA"/>
</dbReference>
<keyword evidence="10" id="KW-1185">Reference proteome</keyword>
<keyword evidence="5" id="KW-0735">Signal-anchor</keyword>
<evidence type="ECO:0000256" key="7">
    <source>
        <dbReference type="ARBA" id="ARBA00023034"/>
    </source>
</evidence>
<evidence type="ECO:0000313" key="9">
    <source>
        <dbReference type="EMBL" id="KAF9958391.1"/>
    </source>
</evidence>
<dbReference type="GO" id="GO:0000139">
    <property type="term" value="C:Golgi membrane"/>
    <property type="evidence" value="ECO:0007669"/>
    <property type="project" value="UniProtKB-SubCell"/>
</dbReference>
<evidence type="ECO:0000313" key="10">
    <source>
        <dbReference type="Proteomes" id="UP000749646"/>
    </source>
</evidence>
<accession>A0A9P6J521</accession>
<evidence type="ECO:0000256" key="5">
    <source>
        <dbReference type="ARBA" id="ARBA00022968"/>
    </source>
</evidence>
<organism evidence="9 10">
    <name type="scientific">Modicella reniformis</name>
    <dbReference type="NCBI Taxonomy" id="1440133"/>
    <lineage>
        <taxon>Eukaryota</taxon>
        <taxon>Fungi</taxon>
        <taxon>Fungi incertae sedis</taxon>
        <taxon>Mucoromycota</taxon>
        <taxon>Mortierellomycotina</taxon>
        <taxon>Mortierellomycetes</taxon>
        <taxon>Mortierellales</taxon>
        <taxon>Mortierellaceae</taxon>
        <taxon>Modicella</taxon>
    </lineage>
</organism>
<reference evidence="9" key="1">
    <citation type="journal article" date="2020" name="Fungal Divers.">
        <title>Resolving the Mortierellaceae phylogeny through synthesis of multi-gene phylogenetics and phylogenomics.</title>
        <authorList>
            <person name="Vandepol N."/>
            <person name="Liber J."/>
            <person name="Desiro A."/>
            <person name="Na H."/>
            <person name="Kennedy M."/>
            <person name="Barry K."/>
            <person name="Grigoriev I.V."/>
            <person name="Miller A.N."/>
            <person name="O'Donnell K."/>
            <person name="Stajich J.E."/>
            <person name="Bonito G."/>
        </authorList>
    </citation>
    <scope>NUCLEOTIDE SEQUENCE</scope>
    <source>
        <strain evidence="9">MES-2147</strain>
    </source>
</reference>
<evidence type="ECO:0000256" key="8">
    <source>
        <dbReference type="ARBA" id="ARBA00023136"/>
    </source>
</evidence>
<proteinExistence type="inferred from homology"/>
<dbReference type="InterPro" id="IPR022751">
    <property type="entry name" value="Alpha_mannosyltransferase"/>
</dbReference>
<keyword evidence="4" id="KW-0812">Transmembrane</keyword>
<comment type="subcellular location">
    <subcellularLocation>
        <location evidence="1">Golgi apparatus membrane</location>
        <topology evidence="1">Single-pass type II membrane protein</topology>
    </subcellularLocation>
</comment>
<dbReference type="Proteomes" id="UP000749646">
    <property type="component" value="Unassembled WGS sequence"/>
</dbReference>
<evidence type="ECO:0000256" key="1">
    <source>
        <dbReference type="ARBA" id="ARBA00004323"/>
    </source>
</evidence>
<dbReference type="OrthoDB" id="430354at2759"/>